<comment type="caution">
    <text evidence="2">The sequence shown here is derived from an EMBL/GenBank/DDBJ whole genome shotgun (WGS) entry which is preliminary data.</text>
</comment>
<evidence type="ECO:0008006" key="3">
    <source>
        <dbReference type="Google" id="ProtNLM"/>
    </source>
</evidence>
<evidence type="ECO:0000256" key="1">
    <source>
        <dbReference type="SAM" id="Phobius"/>
    </source>
</evidence>
<dbReference type="EMBL" id="MWBO01000044">
    <property type="protein sequence ID" value="OQA52145.1"/>
    <property type="molecule type" value="Genomic_DNA"/>
</dbReference>
<reference evidence="2" key="1">
    <citation type="submission" date="2017-02" db="EMBL/GenBank/DDBJ databases">
        <title>Delving into the versatile metabolic prowess of the omnipresent phylum Bacteroidetes.</title>
        <authorList>
            <person name="Nobu M.K."/>
            <person name="Mei R."/>
            <person name="Narihiro T."/>
            <person name="Kuroda K."/>
            <person name="Liu W.-T."/>
        </authorList>
    </citation>
    <scope>NUCLEOTIDE SEQUENCE</scope>
    <source>
        <strain evidence="2">ADurb.Bin280</strain>
    </source>
</reference>
<evidence type="ECO:0000313" key="2">
    <source>
        <dbReference type="EMBL" id="OQA52145.1"/>
    </source>
</evidence>
<organism evidence="2">
    <name type="scientific">candidate division WS2 bacterium ADurb.Bin280</name>
    <dbReference type="NCBI Taxonomy" id="1852829"/>
    <lineage>
        <taxon>Bacteria</taxon>
        <taxon>candidate division WS2</taxon>
    </lineage>
</organism>
<gene>
    <name evidence="2" type="ORF">BWY43_00633</name>
</gene>
<dbReference type="Proteomes" id="UP000485367">
    <property type="component" value="Unassembled WGS sequence"/>
</dbReference>
<sequence>MSKMQNSSGEGRLKDLLKKSLLNSLKKSAISLYSTLPLLLATVLLIALVFTLVPPDLYSPILESGGFVGAFSAGLIGSLLAGSPIISYIVAGELIKNGVSLFIATVFIVAWVTVGVVQIPAEAMILGKRFALVRNVTAFLLTFVIAALTVFLNNLI</sequence>
<dbReference type="AlphaFoldDB" id="A0A1V5SCC3"/>
<keyword evidence="1" id="KW-0472">Membrane</keyword>
<feature type="transmembrane region" description="Helical" evidence="1">
    <location>
        <begin position="131"/>
        <end position="152"/>
    </location>
</feature>
<proteinExistence type="predicted"/>
<feature type="transmembrane region" description="Helical" evidence="1">
    <location>
        <begin position="98"/>
        <end position="119"/>
    </location>
</feature>
<feature type="transmembrane region" description="Helical" evidence="1">
    <location>
        <begin position="65"/>
        <end position="91"/>
    </location>
</feature>
<accession>A0A1V5SCC3</accession>
<protein>
    <recommendedName>
        <fullName evidence="3">Permease</fullName>
    </recommendedName>
</protein>
<keyword evidence="1" id="KW-1133">Transmembrane helix</keyword>
<keyword evidence="1" id="KW-0812">Transmembrane</keyword>
<feature type="transmembrane region" description="Helical" evidence="1">
    <location>
        <begin position="30"/>
        <end position="53"/>
    </location>
</feature>
<name>A0A1V5SCC3_9BACT</name>